<organism evidence="5">
    <name type="scientific">marine sediment metagenome</name>
    <dbReference type="NCBI Taxonomy" id="412755"/>
    <lineage>
        <taxon>unclassified sequences</taxon>
        <taxon>metagenomes</taxon>
        <taxon>ecological metagenomes</taxon>
    </lineage>
</organism>
<dbReference type="EMBL" id="LAZR01031936">
    <property type="protein sequence ID" value="KKL52317.1"/>
    <property type="molecule type" value="Genomic_DNA"/>
</dbReference>
<dbReference type="InterPro" id="IPR025110">
    <property type="entry name" value="AMP-bd_C"/>
</dbReference>
<dbReference type="Gene3D" id="3.40.50.12780">
    <property type="entry name" value="N-terminal domain of ligase-like"/>
    <property type="match status" value="1"/>
</dbReference>
<evidence type="ECO:0000259" key="4">
    <source>
        <dbReference type="Pfam" id="PF13193"/>
    </source>
</evidence>
<dbReference type="Pfam" id="PF13193">
    <property type="entry name" value="AMP-binding_C"/>
    <property type="match status" value="1"/>
</dbReference>
<dbReference type="InterPro" id="IPR042099">
    <property type="entry name" value="ANL_N_sf"/>
</dbReference>
<name>A0A0F9FMQ7_9ZZZZ</name>
<gene>
    <name evidence="5" type="ORF">LCGC14_2286660</name>
</gene>
<dbReference type="GO" id="GO:0031956">
    <property type="term" value="F:medium-chain fatty acid-CoA ligase activity"/>
    <property type="evidence" value="ECO:0007669"/>
    <property type="project" value="TreeGrafter"/>
</dbReference>
<dbReference type="InterPro" id="IPR045851">
    <property type="entry name" value="AMP-bd_C_sf"/>
</dbReference>
<dbReference type="SUPFAM" id="SSF56801">
    <property type="entry name" value="Acetyl-CoA synthetase-like"/>
    <property type="match status" value="1"/>
</dbReference>
<accession>A0A0F9FMQ7</accession>
<evidence type="ECO:0000256" key="2">
    <source>
        <dbReference type="ARBA" id="ARBA00022598"/>
    </source>
</evidence>
<dbReference type="PANTHER" id="PTHR43201">
    <property type="entry name" value="ACYL-COA SYNTHETASE"/>
    <property type="match status" value="1"/>
</dbReference>
<protein>
    <recommendedName>
        <fullName evidence="6">AMP-dependent synthetase/ligase domain-containing protein</fullName>
    </recommendedName>
</protein>
<dbReference type="PANTHER" id="PTHR43201:SF5">
    <property type="entry name" value="MEDIUM-CHAIN ACYL-COA LIGASE ACSF2, MITOCHONDRIAL"/>
    <property type="match status" value="1"/>
</dbReference>
<dbReference type="InterPro" id="IPR000873">
    <property type="entry name" value="AMP-dep_synth/lig_dom"/>
</dbReference>
<feature type="domain" description="AMP-binding enzyme C-terminal" evidence="4">
    <location>
        <begin position="270"/>
        <end position="343"/>
    </location>
</feature>
<keyword evidence="2" id="KW-0436">Ligase</keyword>
<proteinExistence type="inferred from homology"/>
<dbReference type="Pfam" id="PF00501">
    <property type="entry name" value="AMP-binding"/>
    <property type="match status" value="1"/>
</dbReference>
<evidence type="ECO:0008006" key="6">
    <source>
        <dbReference type="Google" id="ProtNLM"/>
    </source>
</evidence>
<evidence type="ECO:0000256" key="1">
    <source>
        <dbReference type="ARBA" id="ARBA00006432"/>
    </source>
</evidence>
<feature type="non-terminal residue" evidence="5">
    <location>
        <position position="1"/>
    </location>
</feature>
<comment type="similarity">
    <text evidence="1">Belongs to the ATP-dependent AMP-binding enzyme family.</text>
</comment>
<dbReference type="CDD" id="cd04433">
    <property type="entry name" value="AFD_class_I"/>
    <property type="match status" value="1"/>
</dbReference>
<feature type="domain" description="AMP-dependent synthetase/ligase" evidence="3">
    <location>
        <begin position="6"/>
        <end position="220"/>
    </location>
</feature>
<reference evidence="5" key="1">
    <citation type="journal article" date="2015" name="Nature">
        <title>Complex archaea that bridge the gap between prokaryotes and eukaryotes.</title>
        <authorList>
            <person name="Spang A."/>
            <person name="Saw J.H."/>
            <person name="Jorgensen S.L."/>
            <person name="Zaremba-Niedzwiedzka K."/>
            <person name="Martijn J."/>
            <person name="Lind A.E."/>
            <person name="van Eijk R."/>
            <person name="Schleper C."/>
            <person name="Guy L."/>
            <person name="Ettema T.J."/>
        </authorList>
    </citation>
    <scope>NUCLEOTIDE SEQUENCE</scope>
</reference>
<dbReference type="AlphaFoldDB" id="A0A0F9FMQ7"/>
<comment type="caution">
    <text evidence="5">The sequence shown here is derived from an EMBL/GenBank/DDBJ whole genome shotgun (WGS) entry which is preliminary data.</text>
</comment>
<sequence length="363" mass="40250">ITIDSNNSDVALMVHTSGTTGTRKIVMLTDTALIENMITYRNLMGFRGRDVVYCALPLHHIYCICAQILSHISTGDTFILSNSPFFIKDFLRIVETQKVSVCAFVPYIAKLLSKYLKSKEYKLKSMKVITISGSKMPEDLYNKLKQQYSHINFVNTYGMSEAGSRICVAAPIGEDFPAASVGRPIPGVSLRITGANGKTLPLNAIGEVEVKSSGIMKGYYNQPELTGQTKRNGWLKTGDLGRLDEEGNLFLVGRKKDIIICGGENIYPVEIEQLLLEHHGVEEASVVGVSNQRLQEMPYAFIVASSNVSLKTHDLIGYCRKRLSSFKVPMHFHLLDKLPRSGPSKIDKNKLKQIAESSMQVPS</sequence>
<evidence type="ECO:0000313" key="5">
    <source>
        <dbReference type="EMBL" id="KKL52317.1"/>
    </source>
</evidence>
<dbReference type="GO" id="GO:0006631">
    <property type="term" value="P:fatty acid metabolic process"/>
    <property type="evidence" value="ECO:0007669"/>
    <property type="project" value="TreeGrafter"/>
</dbReference>
<evidence type="ECO:0000259" key="3">
    <source>
        <dbReference type="Pfam" id="PF00501"/>
    </source>
</evidence>
<dbReference type="Gene3D" id="3.30.300.30">
    <property type="match status" value="1"/>
</dbReference>